<dbReference type="GO" id="GO:0005886">
    <property type="term" value="C:plasma membrane"/>
    <property type="evidence" value="ECO:0007669"/>
    <property type="project" value="UniProtKB-SubCell"/>
</dbReference>
<dbReference type="Proteomes" id="UP000246077">
    <property type="component" value="Unassembled WGS sequence"/>
</dbReference>
<dbReference type="CDD" id="cd06261">
    <property type="entry name" value="TM_PBP2"/>
    <property type="match status" value="1"/>
</dbReference>
<keyword evidence="4 5" id="KW-0472">Membrane</keyword>
<dbReference type="SUPFAM" id="SSF161098">
    <property type="entry name" value="MetI-like"/>
    <property type="match status" value="1"/>
</dbReference>
<feature type="transmembrane region" description="Helical" evidence="5">
    <location>
        <begin position="190"/>
        <end position="215"/>
    </location>
</feature>
<name>A0A317E479_9PROT</name>
<evidence type="ECO:0000259" key="6">
    <source>
        <dbReference type="PROSITE" id="PS50928"/>
    </source>
</evidence>
<evidence type="ECO:0000256" key="3">
    <source>
        <dbReference type="ARBA" id="ARBA00022989"/>
    </source>
</evidence>
<organism evidence="7 8">
    <name type="scientific">Zavarzinia compransoris</name>
    <dbReference type="NCBI Taxonomy" id="1264899"/>
    <lineage>
        <taxon>Bacteria</taxon>
        <taxon>Pseudomonadati</taxon>
        <taxon>Pseudomonadota</taxon>
        <taxon>Alphaproteobacteria</taxon>
        <taxon>Rhodospirillales</taxon>
        <taxon>Zavarziniaceae</taxon>
        <taxon>Zavarzinia</taxon>
    </lineage>
</organism>
<gene>
    <name evidence="7" type="ORF">DKG75_07360</name>
</gene>
<comment type="caution">
    <text evidence="7">The sequence shown here is derived from an EMBL/GenBank/DDBJ whole genome shotgun (WGS) entry which is preliminary data.</text>
</comment>
<evidence type="ECO:0000313" key="7">
    <source>
        <dbReference type="EMBL" id="PWR21799.1"/>
    </source>
</evidence>
<dbReference type="PANTHER" id="PTHR30325:SF0">
    <property type="entry name" value="INNER MEMBRANE ABC TRANSPORTER PERMEASE PROTEIN YEJE"/>
    <property type="match status" value="1"/>
</dbReference>
<dbReference type="InterPro" id="IPR000515">
    <property type="entry name" value="MetI-like"/>
</dbReference>
<dbReference type="InterPro" id="IPR035906">
    <property type="entry name" value="MetI-like_sf"/>
</dbReference>
<dbReference type="AlphaFoldDB" id="A0A317E479"/>
<dbReference type="NCBIfam" id="NF011596">
    <property type="entry name" value="PRK15021.1"/>
    <property type="match status" value="1"/>
</dbReference>
<keyword evidence="3 5" id="KW-1133">Transmembrane helix</keyword>
<dbReference type="OrthoDB" id="9766870at2"/>
<feature type="transmembrane region" description="Helical" evidence="5">
    <location>
        <begin position="146"/>
        <end position="170"/>
    </location>
</feature>
<keyword evidence="2 5" id="KW-0812">Transmembrane</keyword>
<evidence type="ECO:0000256" key="1">
    <source>
        <dbReference type="ARBA" id="ARBA00004651"/>
    </source>
</evidence>
<dbReference type="PROSITE" id="PS50928">
    <property type="entry name" value="ABC_TM1"/>
    <property type="match status" value="1"/>
</dbReference>
<feature type="transmembrane region" description="Helical" evidence="5">
    <location>
        <begin position="24"/>
        <end position="44"/>
    </location>
</feature>
<reference evidence="8" key="1">
    <citation type="submission" date="2018-05" db="EMBL/GenBank/DDBJ databases">
        <title>Zavarzinia sp. HR-AS.</title>
        <authorList>
            <person name="Lee Y."/>
            <person name="Jeon C.O."/>
        </authorList>
    </citation>
    <scope>NUCLEOTIDE SEQUENCE [LARGE SCALE GENOMIC DNA]</scope>
    <source>
        <strain evidence="8">DSM 1231</strain>
    </source>
</reference>
<comment type="similarity">
    <text evidence="5">Belongs to the binding-protein-dependent transport system permease family.</text>
</comment>
<accession>A0A317E479</accession>
<dbReference type="Gene3D" id="1.10.3720.10">
    <property type="entry name" value="MetI-like"/>
    <property type="match status" value="1"/>
</dbReference>
<sequence>MAGFSLSPVTRRRLARFRANRRGFWSLWLFLVLFGLSLFAEFIANDRPLYIGMEGKSYYPVLTDYAETDLGGDFDTPADYTSTYLRDLFAEKGATVVWPLIPYAWDTVVREAAPYPAPPSAANWLGTDNDGRDIVATLIYGFRISILFGLALTVCASVVGVLAGLAQGYLGGLTDLLMQRFIEIWSGMPVLYLLIILSAVIEPTFFWLLGLMLLFSWMELVGLVRAEALRARNFDYVRAARALGLTDLRIMLRHVLPNTLVATITMMPFVMNGSISTLTSLDYLRFGLQQSAPSLGKLLSQAKDLAVQAPWIPLSAFATVALILSLLVFIGEATRDAFDPRRGP</sequence>
<feature type="transmembrane region" description="Helical" evidence="5">
    <location>
        <begin position="311"/>
        <end position="331"/>
    </location>
</feature>
<keyword evidence="8" id="KW-1185">Reference proteome</keyword>
<protein>
    <submittedName>
        <fullName evidence="7">ABC transporter permease</fullName>
    </submittedName>
</protein>
<dbReference type="EMBL" id="QGLF01000002">
    <property type="protein sequence ID" value="PWR21799.1"/>
    <property type="molecule type" value="Genomic_DNA"/>
</dbReference>
<evidence type="ECO:0000313" key="8">
    <source>
        <dbReference type="Proteomes" id="UP000246077"/>
    </source>
</evidence>
<dbReference type="GO" id="GO:0055085">
    <property type="term" value="P:transmembrane transport"/>
    <property type="evidence" value="ECO:0007669"/>
    <property type="project" value="InterPro"/>
</dbReference>
<evidence type="ECO:0000256" key="5">
    <source>
        <dbReference type="RuleBase" id="RU363032"/>
    </source>
</evidence>
<keyword evidence="5" id="KW-0813">Transport</keyword>
<dbReference type="PANTHER" id="PTHR30325">
    <property type="entry name" value="MEMBRANE COMPONENT OF ABC TRANSPORTER"/>
    <property type="match status" value="1"/>
</dbReference>
<dbReference type="Pfam" id="PF00528">
    <property type="entry name" value="BPD_transp_1"/>
    <property type="match status" value="1"/>
</dbReference>
<dbReference type="GO" id="GO:0042884">
    <property type="term" value="P:microcin transport"/>
    <property type="evidence" value="ECO:0007669"/>
    <property type="project" value="TreeGrafter"/>
</dbReference>
<evidence type="ECO:0000256" key="4">
    <source>
        <dbReference type="ARBA" id="ARBA00023136"/>
    </source>
</evidence>
<feature type="domain" description="ABC transmembrane type-1" evidence="6">
    <location>
        <begin position="142"/>
        <end position="332"/>
    </location>
</feature>
<feature type="transmembrane region" description="Helical" evidence="5">
    <location>
        <begin position="255"/>
        <end position="275"/>
    </location>
</feature>
<proteinExistence type="inferred from homology"/>
<evidence type="ECO:0000256" key="2">
    <source>
        <dbReference type="ARBA" id="ARBA00022692"/>
    </source>
</evidence>
<comment type="subcellular location">
    <subcellularLocation>
        <location evidence="1 5">Cell membrane</location>
        <topology evidence="1 5">Multi-pass membrane protein</topology>
    </subcellularLocation>
</comment>
<dbReference type="RefSeq" id="WP_109920443.1">
    <property type="nucleotide sequence ID" value="NZ_QGLF01000002.1"/>
</dbReference>